<reference evidence="2 3" key="1">
    <citation type="submission" date="2018-06" db="EMBL/GenBank/DDBJ databases">
        <authorList>
            <consortium name="Pathogen Informatics"/>
            <person name="Doyle S."/>
        </authorList>
    </citation>
    <scope>NUCLEOTIDE SEQUENCE [LARGE SCALE GENOMIC DNA]</scope>
    <source>
        <strain evidence="2 3">NCTC8849</strain>
    </source>
</reference>
<dbReference type="InterPro" id="IPR057338">
    <property type="entry name" value="DprA_SAM"/>
</dbReference>
<dbReference type="EMBL" id="UGLC01000004">
    <property type="protein sequence ID" value="STU48802.1"/>
    <property type="molecule type" value="Genomic_DNA"/>
</dbReference>
<evidence type="ECO:0000313" key="2">
    <source>
        <dbReference type="EMBL" id="STU48802.1"/>
    </source>
</evidence>
<accession>A0A377YR52</accession>
<evidence type="ECO:0000259" key="1">
    <source>
        <dbReference type="Pfam" id="PF25317"/>
    </source>
</evidence>
<dbReference type="Proteomes" id="UP000254799">
    <property type="component" value="Unassembled WGS sequence"/>
</dbReference>
<dbReference type="AlphaFoldDB" id="A0A377YR52"/>
<sequence length="77" mass="8424">MTPDEIWLRLMKVSSLYGDRMVEIAQRLCAAASVDREALHAVGMTAAQAKLFFRLDEHELDETRPLAGTTGSSSVTG</sequence>
<name>A0A377YR52_KLEPN</name>
<proteinExistence type="predicted"/>
<evidence type="ECO:0000313" key="3">
    <source>
        <dbReference type="Proteomes" id="UP000254799"/>
    </source>
</evidence>
<gene>
    <name evidence="2" type="ORF">NCTC8849_05964</name>
</gene>
<organism evidence="2 3">
    <name type="scientific">Klebsiella pneumoniae</name>
    <dbReference type="NCBI Taxonomy" id="573"/>
    <lineage>
        <taxon>Bacteria</taxon>
        <taxon>Pseudomonadati</taxon>
        <taxon>Pseudomonadota</taxon>
        <taxon>Gammaproteobacteria</taxon>
        <taxon>Enterobacterales</taxon>
        <taxon>Enterobacteriaceae</taxon>
        <taxon>Klebsiella/Raoultella group</taxon>
        <taxon>Klebsiella</taxon>
        <taxon>Klebsiella pneumoniae complex</taxon>
    </lineage>
</organism>
<protein>
    <submittedName>
        <fullName evidence="2">Rossmann fold nucleotide-binding protein Smf</fullName>
    </submittedName>
</protein>
<dbReference type="Pfam" id="PF25317">
    <property type="entry name" value="SAM_SMF"/>
    <property type="match status" value="1"/>
</dbReference>
<feature type="domain" description="Smf/DprA SAM" evidence="1">
    <location>
        <begin position="1"/>
        <end position="63"/>
    </location>
</feature>